<feature type="transmembrane region" description="Helical" evidence="2">
    <location>
        <begin position="488"/>
        <end position="514"/>
    </location>
</feature>
<sequence>MLLLKKTGRSNGVRSSRLNQFYTAKLMKAVSFSQQVRKRKRPRSPRTPTSKQTRTDDVPVTLGKPMIVKLHLYVLLFQALTVVTQANPEYHPYRPYVWTLRDPTSNREIAKKIVAGTPSFVVEPQHLFYSWRPEWAMHGTYWCPSSNPGKNYCTYPGYWFCGYWGCETIVTSNVWKPPKKDEFLDVKYWPHACKPPKFNWQGSWVQSGTCTSLEIVVLQPQDKSWATGKMWSVFMHMPSKDWSAVVQVIRTPLYTPTNPEPNQEAAARVQSATPYDLFYHMLDTAFQSLNTSKPNLTNSCWLCYDTNPPFYEGIALDTPFTHSNDLAPKQCRWNTPRKGVTLGLITGQGICVGNQKLIRENRYMCKTKVVLKKSYSWAIPSASGLWACHQTGATPCISIKHFDFANNFCVQVAVVPRVLYHTDDEMNRYVEGDIHLQKRELITGQSLRQLQMTIDEDLQRIEERLAQREKDLDAQRGWFDSFFSHSPWVLPLLSTLMGPVLTILFVLIFGPCVLNKITQFVKARLSKINITFLEQRQLT</sequence>
<dbReference type="Proteomes" id="UP000694396">
    <property type="component" value="Unplaced"/>
</dbReference>
<dbReference type="Ensembl" id="ENSCRFT00000003195.1">
    <property type="protein sequence ID" value="ENSCRFP00000003069.1"/>
    <property type="gene ID" value="ENSCRFG00000002435.1"/>
</dbReference>
<proteinExistence type="predicted"/>
<keyword evidence="2" id="KW-0812">Transmembrane</keyword>
<reference evidence="3" key="2">
    <citation type="submission" date="2025-09" db="UniProtKB">
        <authorList>
            <consortium name="Ensembl"/>
        </authorList>
    </citation>
    <scope>IDENTIFICATION</scope>
</reference>
<organism evidence="3 4">
    <name type="scientific">Cyanoderma ruficeps</name>
    <name type="common">rufous-capped babbler</name>
    <dbReference type="NCBI Taxonomy" id="181631"/>
    <lineage>
        <taxon>Eukaryota</taxon>
        <taxon>Metazoa</taxon>
        <taxon>Chordata</taxon>
        <taxon>Craniata</taxon>
        <taxon>Vertebrata</taxon>
        <taxon>Euteleostomi</taxon>
        <taxon>Archelosauria</taxon>
        <taxon>Archosauria</taxon>
        <taxon>Dinosauria</taxon>
        <taxon>Saurischia</taxon>
        <taxon>Theropoda</taxon>
        <taxon>Coelurosauria</taxon>
        <taxon>Aves</taxon>
        <taxon>Neognathae</taxon>
        <taxon>Neoaves</taxon>
        <taxon>Telluraves</taxon>
        <taxon>Australaves</taxon>
        <taxon>Passeriformes</taxon>
        <taxon>Sylvioidea</taxon>
        <taxon>Timaliidae</taxon>
        <taxon>Cyanoderma</taxon>
    </lineage>
</organism>
<dbReference type="InterPro" id="IPR018154">
    <property type="entry name" value="TLV/ENV_coat_polyprotein"/>
</dbReference>
<keyword evidence="2" id="KW-0472">Membrane</keyword>
<evidence type="ECO:0000256" key="1">
    <source>
        <dbReference type="SAM" id="MobiDB-lite"/>
    </source>
</evidence>
<accession>A0A8C3NUE5</accession>
<dbReference type="Gene3D" id="3.90.310.10">
    <property type="entry name" value="ENV polyprotein, receptor-binding domain"/>
    <property type="match status" value="1"/>
</dbReference>
<dbReference type="SUPFAM" id="SSF49830">
    <property type="entry name" value="ENV polyprotein, receptor-binding domain"/>
    <property type="match status" value="1"/>
</dbReference>
<protein>
    <submittedName>
        <fullName evidence="3">Uncharacterized protein</fullName>
    </submittedName>
</protein>
<keyword evidence="4" id="KW-1185">Reference proteome</keyword>
<dbReference type="InterPro" id="IPR008981">
    <property type="entry name" value="FMuLV_rcpt-bd"/>
</dbReference>
<evidence type="ECO:0000256" key="2">
    <source>
        <dbReference type="SAM" id="Phobius"/>
    </source>
</evidence>
<keyword evidence="2" id="KW-1133">Transmembrane helix</keyword>
<dbReference type="AlphaFoldDB" id="A0A8C3NUE5"/>
<evidence type="ECO:0000313" key="3">
    <source>
        <dbReference type="Ensembl" id="ENSCRFP00000003069.1"/>
    </source>
</evidence>
<name>A0A8C3NUE5_9PASS</name>
<dbReference type="PANTHER" id="PTHR10424">
    <property type="entry name" value="VIRAL ENVELOPE PROTEIN"/>
    <property type="match status" value="1"/>
</dbReference>
<reference evidence="3" key="1">
    <citation type="submission" date="2025-08" db="UniProtKB">
        <authorList>
            <consortium name="Ensembl"/>
        </authorList>
    </citation>
    <scope>IDENTIFICATION</scope>
</reference>
<dbReference type="PANTHER" id="PTHR10424:SF82">
    <property type="entry name" value="ENVELOPE GLYCOPROTEIN-RELATED"/>
    <property type="match status" value="1"/>
</dbReference>
<dbReference type="Pfam" id="PF00429">
    <property type="entry name" value="TLV_coat"/>
    <property type="match status" value="2"/>
</dbReference>
<feature type="region of interest" description="Disordered" evidence="1">
    <location>
        <begin position="33"/>
        <end position="58"/>
    </location>
</feature>
<evidence type="ECO:0000313" key="4">
    <source>
        <dbReference type="Proteomes" id="UP000694396"/>
    </source>
</evidence>